<sequence length="698" mass="78259">MSNENLDIEPCPHCGELLSSRQIRRHLDLRRGTFYIDLDSDSDSDSDLDSDSNSDSNLPAPENPGEPNPGLVAEDVEMDNGGNSLIENFMHDLANVTLGEDGVTIAPIPRRRNPPVTIEDWPDPEDDFAHSEASNGDLPAEPSFVERGDTPLGEHPEDEALMDDEELLRFLQENLGDGVDREWLRTMYNIEPSKDEHNLLQFLASRLRTHFSRQTYDDLRYGACADLNLPSEFIAWRRLRLLSGLEMRSYDMCINSCCCFLGKYAEAQSCKFCNAPRFNSAGKARRTFQYTPLIPQLRALFLNCDMLIKLRYRLLAEGQYRPGIIQDIFDAEHYRRLRQTILDEATGYRFFGNDNDLPLGLSTDGLSLFKQARHGQSTAWPIIIINYGLHPSIRTRLENVICVGVIPGPQQCKDLNSFLVPLVEELLELEKGVITLKVSPSNPVDAPAPQANAPALRDDTPPPSEGGSATPDEPHASHILLRAFLIIIFGDIPAISKMLMIKGHNAVSPCRFCYIQGVLCRLAKSSVYYVPLARPGDPPVFVSPNQLVPRTHELFLAHYDALEAAPTQAERNRLAKGFGINSRAIFSRLKSIDLATCAPYDAMHLLFENLVPNMIRHWTSNFKGLGQGTGDFELAEDDWIEIGELTANASKTIPSTFVGTIPDIAQEENLYKAEAYSFWFQYLAPILLEGRLSEPYYE</sequence>
<feature type="compositionally biased region" description="Basic and acidic residues" evidence="1">
    <location>
        <begin position="144"/>
        <end position="155"/>
    </location>
</feature>
<proteinExistence type="predicted"/>
<name>A0A8H2ZZW4_9AGAM</name>
<evidence type="ECO:0000313" key="3">
    <source>
        <dbReference type="Proteomes" id="UP000663843"/>
    </source>
</evidence>
<evidence type="ECO:0000313" key="2">
    <source>
        <dbReference type="EMBL" id="CAE6386878.1"/>
    </source>
</evidence>
<dbReference type="AlphaFoldDB" id="A0A8H2ZZW4"/>
<dbReference type="InterPro" id="IPR004242">
    <property type="entry name" value="Transposase_21"/>
</dbReference>
<protein>
    <recommendedName>
        <fullName evidence="4">Transposase family Tnp2 protein</fullName>
    </recommendedName>
</protein>
<reference evidence="2" key="1">
    <citation type="submission" date="2021-01" db="EMBL/GenBank/DDBJ databases">
        <authorList>
            <person name="Kaushik A."/>
        </authorList>
    </citation>
    <scope>NUCLEOTIDE SEQUENCE</scope>
    <source>
        <strain evidence="2">AG2-2IIIB</strain>
    </source>
</reference>
<gene>
    <name evidence="2" type="ORF">RDB_LOCUS28401</name>
</gene>
<accession>A0A8H2ZZW4</accession>
<feature type="region of interest" description="Disordered" evidence="1">
    <location>
        <begin position="37"/>
        <end position="77"/>
    </location>
</feature>
<organism evidence="2 3">
    <name type="scientific">Rhizoctonia solani</name>
    <dbReference type="NCBI Taxonomy" id="456999"/>
    <lineage>
        <taxon>Eukaryota</taxon>
        <taxon>Fungi</taxon>
        <taxon>Dikarya</taxon>
        <taxon>Basidiomycota</taxon>
        <taxon>Agaricomycotina</taxon>
        <taxon>Agaricomycetes</taxon>
        <taxon>Cantharellales</taxon>
        <taxon>Ceratobasidiaceae</taxon>
        <taxon>Rhizoctonia</taxon>
    </lineage>
</organism>
<feature type="compositionally biased region" description="Acidic residues" evidence="1">
    <location>
        <begin position="38"/>
        <end position="52"/>
    </location>
</feature>
<feature type="region of interest" description="Disordered" evidence="1">
    <location>
        <begin position="444"/>
        <end position="473"/>
    </location>
</feature>
<dbReference type="EMBL" id="CAJMWT010001204">
    <property type="protein sequence ID" value="CAE6386878.1"/>
    <property type="molecule type" value="Genomic_DNA"/>
</dbReference>
<evidence type="ECO:0008006" key="4">
    <source>
        <dbReference type="Google" id="ProtNLM"/>
    </source>
</evidence>
<dbReference type="Pfam" id="PF02992">
    <property type="entry name" value="Transposase_21"/>
    <property type="match status" value="1"/>
</dbReference>
<comment type="caution">
    <text evidence="2">The sequence shown here is derived from an EMBL/GenBank/DDBJ whole genome shotgun (WGS) entry which is preliminary data.</text>
</comment>
<feature type="region of interest" description="Disordered" evidence="1">
    <location>
        <begin position="105"/>
        <end position="157"/>
    </location>
</feature>
<evidence type="ECO:0000256" key="1">
    <source>
        <dbReference type="SAM" id="MobiDB-lite"/>
    </source>
</evidence>
<dbReference type="Proteomes" id="UP000663843">
    <property type="component" value="Unassembled WGS sequence"/>
</dbReference>